<evidence type="ECO:0000313" key="11">
    <source>
        <dbReference type="Proteomes" id="UP001224122"/>
    </source>
</evidence>
<comment type="subcellular location">
    <subcellularLocation>
        <location evidence="1">Membrane</location>
        <topology evidence="1">Lipid-anchor</topology>
    </subcellularLocation>
</comment>
<keyword evidence="4" id="KW-0732">Signal</keyword>
<evidence type="ECO:0000256" key="5">
    <source>
        <dbReference type="ARBA" id="ARBA00023136"/>
    </source>
</evidence>
<dbReference type="NCBIfam" id="TIGR02887">
    <property type="entry name" value="spore_ger_x_C"/>
    <property type="match status" value="1"/>
</dbReference>
<dbReference type="PANTHER" id="PTHR35789:SF1">
    <property type="entry name" value="SPORE GERMINATION PROTEIN B3"/>
    <property type="match status" value="1"/>
</dbReference>
<dbReference type="InterPro" id="IPR057336">
    <property type="entry name" value="GerAC_N"/>
</dbReference>
<feature type="domain" description="Spore germination protein N-terminal" evidence="9">
    <location>
        <begin position="25"/>
        <end position="191"/>
    </location>
</feature>
<keyword evidence="5" id="KW-0472">Membrane</keyword>
<comment type="similarity">
    <text evidence="2">Belongs to the GerABKC lipoprotein family.</text>
</comment>
<sequence>MRKIVFFMYCLLIVFLLGGCWDQDRLVKKSLINGVSFDAGKDGKILGAIRALRLLSKGGGQFEAHDELYKADGYSGLEISQNLNKLLAGELDISKTHVIIIGEKMAKKGIIPLLEPIYRSKKTYLGSKIIIGRESGFQILSTEEKSSPIAFDILQLIESVEATGNIPKVSIFSLWSKIWEPGKDIVIPMVEKTDSGIIKIGGLALFNGQKYSGISLPEYGSPILLILLDELHRKNILNFRISNSDGRKEPISMMILKLKRKVKRDVNEANKKIHYTINLSLSLRILSFPQQAFKEIDVNKVNKQISAELTKQANLVTKTLQKADCDALGIGREIESNYPELWKKINWKEEYKNIKIDTKIKAKIIRTGTLF</sequence>
<evidence type="ECO:0000259" key="8">
    <source>
        <dbReference type="Pfam" id="PF05504"/>
    </source>
</evidence>
<proteinExistence type="inferred from homology"/>
<keyword evidence="3" id="KW-0309">Germination</keyword>
<reference evidence="10 11" key="1">
    <citation type="submission" date="2023-07" db="EMBL/GenBank/DDBJ databases">
        <title>Genomic Encyclopedia of Type Strains, Phase IV (KMG-IV): sequencing the most valuable type-strain genomes for metagenomic binning, comparative biology and taxonomic classification.</title>
        <authorList>
            <person name="Goeker M."/>
        </authorList>
    </citation>
    <scope>NUCLEOTIDE SEQUENCE [LARGE SCALE GENOMIC DNA]</scope>
    <source>
        <strain evidence="10 11">DSM 27594</strain>
    </source>
</reference>
<dbReference type="PANTHER" id="PTHR35789">
    <property type="entry name" value="SPORE GERMINATION PROTEIN B3"/>
    <property type="match status" value="1"/>
</dbReference>
<dbReference type="Proteomes" id="UP001224122">
    <property type="component" value="Unassembled WGS sequence"/>
</dbReference>
<dbReference type="Gene3D" id="3.30.300.210">
    <property type="entry name" value="Nutrient germinant receptor protein C, domain 3"/>
    <property type="match status" value="1"/>
</dbReference>
<organism evidence="10 11">
    <name type="scientific">Neobacillus ginsengisoli</name>
    <dbReference type="NCBI Taxonomy" id="904295"/>
    <lineage>
        <taxon>Bacteria</taxon>
        <taxon>Bacillati</taxon>
        <taxon>Bacillota</taxon>
        <taxon>Bacilli</taxon>
        <taxon>Bacillales</taxon>
        <taxon>Bacillaceae</taxon>
        <taxon>Neobacillus</taxon>
    </lineage>
</organism>
<evidence type="ECO:0000256" key="1">
    <source>
        <dbReference type="ARBA" id="ARBA00004635"/>
    </source>
</evidence>
<protein>
    <submittedName>
        <fullName evidence="10">Ger(X)C family germination protein</fullName>
    </submittedName>
</protein>
<feature type="domain" description="Spore germination GerAC-like C-terminal" evidence="8">
    <location>
        <begin position="202"/>
        <end position="368"/>
    </location>
</feature>
<keyword evidence="7" id="KW-0449">Lipoprotein</keyword>
<gene>
    <name evidence="10" type="ORF">J2S10_005524</name>
</gene>
<evidence type="ECO:0000259" key="9">
    <source>
        <dbReference type="Pfam" id="PF25198"/>
    </source>
</evidence>
<evidence type="ECO:0000256" key="3">
    <source>
        <dbReference type="ARBA" id="ARBA00022544"/>
    </source>
</evidence>
<dbReference type="Pfam" id="PF25198">
    <property type="entry name" value="Spore_GerAC_N"/>
    <property type="match status" value="1"/>
</dbReference>
<keyword evidence="11" id="KW-1185">Reference proteome</keyword>
<accession>A0ABT9Y532</accession>
<evidence type="ECO:0000256" key="7">
    <source>
        <dbReference type="ARBA" id="ARBA00023288"/>
    </source>
</evidence>
<dbReference type="PROSITE" id="PS51257">
    <property type="entry name" value="PROKAR_LIPOPROTEIN"/>
    <property type="match status" value="1"/>
</dbReference>
<dbReference type="InterPro" id="IPR046953">
    <property type="entry name" value="Spore_GerAC-like_C"/>
</dbReference>
<dbReference type="RefSeq" id="WP_307414309.1">
    <property type="nucleotide sequence ID" value="NZ_JAUSTW010000023.1"/>
</dbReference>
<dbReference type="InterPro" id="IPR038501">
    <property type="entry name" value="Spore_GerAC_C_sf"/>
</dbReference>
<comment type="caution">
    <text evidence="10">The sequence shown here is derived from an EMBL/GenBank/DDBJ whole genome shotgun (WGS) entry which is preliminary data.</text>
</comment>
<keyword evidence="6" id="KW-0564">Palmitate</keyword>
<dbReference type="EMBL" id="JAUSTW010000023">
    <property type="protein sequence ID" value="MDQ0202287.1"/>
    <property type="molecule type" value="Genomic_DNA"/>
</dbReference>
<dbReference type="Pfam" id="PF05504">
    <property type="entry name" value="Spore_GerAC"/>
    <property type="match status" value="1"/>
</dbReference>
<evidence type="ECO:0000313" key="10">
    <source>
        <dbReference type="EMBL" id="MDQ0202287.1"/>
    </source>
</evidence>
<dbReference type="InterPro" id="IPR008844">
    <property type="entry name" value="Spore_GerAC-like"/>
</dbReference>
<evidence type="ECO:0000256" key="4">
    <source>
        <dbReference type="ARBA" id="ARBA00022729"/>
    </source>
</evidence>
<evidence type="ECO:0000256" key="6">
    <source>
        <dbReference type="ARBA" id="ARBA00023139"/>
    </source>
</evidence>
<evidence type="ECO:0000256" key="2">
    <source>
        <dbReference type="ARBA" id="ARBA00007886"/>
    </source>
</evidence>
<name>A0ABT9Y532_9BACI</name>